<evidence type="ECO:0000313" key="2">
    <source>
        <dbReference type="EMBL" id="MBN1574555.1"/>
    </source>
</evidence>
<dbReference type="Proteomes" id="UP000809273">
    <property type="component" value="Unassembled WGS sequence"/>
</dbReference>
<reference evidence="2" key="2">
    <citation type="submission" date="2021-01" db="EMBL/GenBank/DDBJ databases">
        <authorList>
            <person name="Hahn C.R."/>
            <person name="Youssef N.H."/>
            <person name="Elshahed M."/>
        </authorList>
    </citation>
    <scope>NUCLEOTIDE SEQUENCE</scope>
    <source>
        <strain evidence="2">Zod_Metabat.24</strain>
    </source>
</reference>
<gene>
    <name evidence="2" type="ORF">JW984_15265</name>
</gene>
<dbReference type="AlphaFoldDB" id="A0A9D8KGD9"/>
<name>A0A9D8KGD9_9DELT</name>
<evidence type="ECO:0000313" key="3">
    <source>
        <dbReference type="Proteomes" id="UP000809273"/>
    </source>
</evidence>
<evidence type="ECO:0000256" key="1">
    <source>
        <dbReference type="SAM" id="MobiDB-lite"/>
    </source>
</evidence>
<proteinExistence type="predicted"/>
<accession>A0A9D8KGD9</accession>
<comment type="caution">
    <text evidence="2">The sequence shown here is derived from an EMBL/GenBank/DDBJ whole genome shotgun (WGS) entry which is preliminary data.</text>
</comment>
<sequence length="179" mass="20420">MDMDMQCLDGDYVIDVFDQRRSRHYKIREMGIDQIGRCGNHIGKIFHRVLESIPDGVELTIESFTTQLAMSLPFLAQEMSESIAQIIVISTEREDGTPEIPYLEAKKLKGSVMMKLAFAIIKVNEEQIYDAVEVWAENKLLMEEIKKKTQEIIDKAEAKAGVKKQATERFPAQEPPVTE</sequence>
<dbReference type="EMBL" id="JAFGIX010000082">
    <property type="protein sequence ID" value="MBN1574555.1"/>
    <property type="molecule type" value="Genomic_DNA"/>
</dbReference>
<reference evidence="2" key="1">
    <citation type="journal article" date="2021" name="Environ. Microbiol.">
        <title>Genomic characterization of three novel Desulfobacterota classes expand the metabolic and phylogenetic diversity of the phylum.</title>
        <authorList>
            <person name="Murphy C.L."/>
            <person name="Biggerstaff J."/>
            <person name="Eichhorn A."/>
            <person name="Ewing E."/>
            <person name="Shahan R."/>
            <person name="Soriano D."/>
            <person name="Stewart S."/>
            <person name="VanMol K."/>
            <person name="Walker R."/>
            <person name="Walters P."/>
            <person name="Elshahed M.S."/>
            <person name="Youssef N.H."/>
        </authorList>
    </citation>
    <scope>NUCLEOTIDE SEQUENCE</scope>
    <source>
        <strain evidence="2">Zod_Metabat.24</strain>
    </source>
</reference>
<feature type="region of interest" description="Disordered" evidence="1">
    <location>
        <begin position="158"/>
        <end position="179"/>
    </location>
</feature>
<protein>
    <submittedName>
        <fullName evidence="2">Uncharacterized protein</fullName>
    </submittedName>
</protein>
<organism evidence="2 3">
    <name type="scientific">Candidatus Zymogenus saltonus</name>
    <dbReference type="NCBI Taxonomy" id="2844893"/>
    <lineage>
        <taxon>Bacteria</taxon>
        <taxon>Deltaproteobacteria</taxon>
        <taxon>Candidatus Zymogenia</taxon>
        <taxon>Candidatus Zymogeniales</taxon>
        <taxon>Candidatus Zymogenaceae</taxon>
        <taxon>Candidatus Zymogenus</taxon>
    </lineage>
</organism>